<gene>
    <name evidence="2" type="ORF">EDD75_1970</name>
</gene>
<dbReference type="AlphaFoldDB" id="A0A3N5ADX8"/>
<dbReference type="Proteomes" id="UP000282654">
    <property type="component" value="Unassembled WGS sequence"/>
</dbReference>
<dbReference type="InterPro" id="IPR036071">
    <property type="entry name" value="AMMECR1_dom_sf"/>
</dbReference>
<evidence type="ECO:0000259" key="1">
    <source>
        <dbReference type="PROSITE" id="PS51112"/>
    </source>
</evidence>
<reference evidence="2 3" key="1">
    <citation type="submission" date="2018-11" db="EMBL/GenBank/DDBJ databases">
        <title>Genomic Encyclopedia of Type Strains, Phase IV (KMG-IV): sequencing the most valuable type-strain genomes for metagenomic binning, comparative biology and taxonomic classification.</title>
        <authorList>
            <person name="Goeker M."/>
        </authorList>
    </citation>
    <scope>NUCLEOTIDE SEQUENCE [LARGE SCALE GENOMIC DNA]</scope>
    <source>
        <strain evidence="2 3">DSM 102936</strain>
    </source>
</reference>
<dbReference type="PANTHER" id="PTHR13016">
    <property type="entry name" value="AMMECR1 HOMOLOG"/>
    <property type="match status" value="1"/>
</dbReference>
<dbReference type="InterPro" id="IPR027623">
    <property type="entry name" value="AmmeMemoSam_A"/>
</dbReference>
<dbReference type="RefSeq" id="WP_123931519.1">
    <property type="nucleotide sequence ID" value="NZ_RKRE01000003.1"/>
</dbReference>
<dbReference type="GO" id="GO:0008198">
    <property type="term" value="F:ferrous iron binding"/>
    <property type="evidence" value="ECO:0007669"/>
    <property type="project" value="InterPro"/>
</dbReference>
<dbReference type="NCBIfam" id="TIGR00296">
    <property type="entry name" value="TIGR00296 family protein"/>
    <property type="match status" value="1"/>
</dbReference>
<dbReference type="Pfam" id="PF01871">
    <property type="entry name" value="AMMECR1"/>
    <property type="match status" value="1"/>
</dbReference>
<keyword evidence="3" id="KW-1185">Reference proteome</keyword>
<dbReference type="InterPro" id="IPR023473">
    <property type="entry name" value="AMMECR1"/>
</dbReference>
<name>A0A3N5ADX8_9THEO</name>
<sequence>MTAADRQEAPGGFIRIGGIVPHPPIMVPEVGGTEARKVRRTQEALVALGRRIAASGAETMVVISPHGPVLWDAISVVTVSRLAGNLSRFGAPEVSFSLTTDGPLADALRQELAALGLPETAIDAGYGYHLDHGITAPLYWLQKGGIALPVVVCGMAIIPLWKLYGFGVAVQRAAVRLGRRVAVVASGDLSHRLLPEAPNGYDPMGAVFDRRVQEIIAAGDPVALIRLDPLLVERAGECGLRPMVMLFGAFDGLAVAAEVLSYEGPFGVGYMVACITPRGRDDRRRFWEELNAAAAKRLRTESFLVRVAREAIKAYIERGERLQAKEVPPEFDRPAGVFVSLKKDGVLRGCIGTVEATQRNIVEEVIENAISAATRDPRFDPVSTAEVDDLTISVDILGAPEPVEGLADLDPKRYGVIVSSGRRRGLLLPDIQGVDTPEEQVAIARRKAGIGPHEPVKLERFEVVRYH</sequence>
<dbReference type="EMBL" id="RKRE01000003">
    <property type="protein sequence ID" value="RPF42857.1"/>
    <property type="molecule type" value="Genomic_DNA"/>
</dbReference>
<organism evidence="2 3">
    <name type="scientific">Thermodesulfitimonas autotrophica</name>
    <dbReference type="NCBI Taxonomy" id="1894989"/>
    <lineage>
        <taxon>Bacteria</taxon>
        <taxon>Bacillati</taxon>
        <taxon>Bacillota</taxon>
        <taxon>Clostridia</taxon>
        <taxon>Thermoanaerobacterales</taxon>
        <taxon>Thermoanaerobacteraceae</taxon>
        <taxon>Thermodesulfitimonas</taxon>
    </lineage>
</organism>
<dbReference type="PANTHER" id="PTHR13016:SF0">
    <property type="entry name" value="AMME SYNDROME CANDIDATE GENE 1 PROTEIN"/>
    <property type="match status" value="1"/>
</dbReference>
<dbReference type="Pfam" id="PF02900">
    <property type="entry name" value="LigB"/>
    <property type="match status" value="1"/>
</dbReference>
<dbReference type="InterPro" id="IPR027485">
    <property type="entry name" value="AMMECR1_N"/>
</dbReference>
<dbReference type="Gene3D" id="3.40.830.10">
    <property type="entry name" value="LigB-like"/>
    <property type="match status" value="1"/>
</dbReference>
<dbReference type="OrthoDB" id="159752at2"/>
<dbReference type="Gene3D" id="3.30.700.20">
    <property type="entry name" value="Hypothetical protein ph0010, domain 1"/>
    <property type="match status" value="1"/>
</dbReference>
<dbReference type="InterPro" id="IPR002733">
    <property type="entry name" value="AMMECR1_domain"/>
</dbReference>
<dbReference type="CDD" id="cd07951">
    <property type="entry name" value="ED_3B_N_AMMECR1"/>
    <property type="match status" value="1"/>
</dbReference>
<dbReference type="NCBIfam" id="TIGR04335">
    <property type="entry name" value="AmmeMemoSam_A"/>
    <property type="match status" value="1"/>
</dbReference>
<dbReference type="SUPFAM" id="SSF143447">
    <property type="entry name" value="AMMECR1-like"/>
    <property type="match status" value="1"/>
</dbReference>
<dbReference type="InterPro" id="IPR004183">
    <property type="entry name" value="Xdiol_dOase_suB"/>
</dbReference>
<dbReference type="GO" id="GO:0016702">
    <property type="term" value="F:oxidoreductase activity, acting on single donors with incorporation of molecular oxygen, incorporation of two atoms of oxygen"/>
    <property type="evidence" value="ECO:0007669"/>
    <property type="project" value="UniProtKB-ARBA"/>
</dbReference>
<comment type="caution">
    <text evidence="2">The sequence shown here is derived from an EMBL/GenBank/DDBJ whole genome shotgun (WGS) entry which is preliminary data.</text>
</comment>
<dbReference type="Gene3D" id="3.30.1490.150">
    <property type="entry name" value="Hypothetical protein ph0010, domain 2"/>
    <property type="match status" value="1"/>
</dbReference>
<dbReference type="SUPFAM" id="SSF53213">
    <property type="entry name" value="LigB-like"/>
    <property type="match status" value="1"/>
</dbReference>
<evidence type="ECO:0000313" key="3">
    <source>
        <dbReference type="Proteomes" id="UP000282654"/>
    </source>
</evidence>
<dbReference type="PROSITE" id="PS51112">
    <property type="entry name" value="AMMECR1"/>
    <property type="match status" value="1"/>
</dbReference>
<proteinExistence type="predicted"/>
<protein>
    <submittedName>
        <fullName evidence="2">Uncharacterized protein (TIGR00296 family)/AmmeMemoRadiSam system protein A</fullName>
    </submittedName>
</protein>
<evidence type="ECO:0000313" key="2">
    <source>
        <dbReference type="EMBL" id="RPF42857.1"/>
    </source>
</evidence>
<accession>A0A3N5ADX8</accession>
<feature type="domain" description="AMMECR1" evidence="1">
    <location>
        <begin position="299"/>
        <end position="467"/>
    </location>
</feature>